<dbReference type="Gene3D" id="3.30.70.270">
    <property type="match status" value="1"/>
</dbReference>
<dbReference type="PANTHER" id="PTHR24559:SF444">
    <property type="entry name" value="REVERSE TRANSCRIPTASE DOMAIN-CONTAINING PROTEIN"/>
    <property type="match status" value="1"/>
</dbReference>
<dbReference type="SUPFAM" id="SSF56672">
    <property type="entry name" value="DNA/RNA polymerases"/>
    <property type="match status" value="1"/>
</dbReference>
<evidence type="ECO:0000313" key="2">
    <source>
        <dbReference type="Proteomes" id="UP000807342"/>
    </source>
</evidence>
<dbReference type="EMBL" id="MU152579">
    <property type="protein sequence ID" value="KAF9440381.1"/>
    <property type="molecule type" value="Genomic_DNA"/>
</dbReference>
<feature type="non-terminal residue" evidence="1">
    <location>
        <position position="1"/>
    </location>
</feature>
<dbReference type="InterPro" id="IPR043502">
    <property type="entry name" value="DNA/RNA_pol_sf"/>
</dbReference>
<dbReference type="InterPro" id="IPR043128">
    <property type="entry name" value="Rev_trsase/Diguanyl_cyclase"/>
</dbReference>
<reference evidence="1" key="1">
    <citation type="submission" date="2020-11" db="EMBL/GenBank/DDBJ databases">
        <authorList>
            <consortium name="DOE Joint Genome Institute"/>
            <person name="Ahrendt S."/>
            <person name="Riley R."/>
            <person name="Andreopoulos W."/>
            <person name="Labutti K."/>
            <person name="Pangilinan J."/>
            <person name="Ruiz-Duenas F.J."/>
            <person name="Barrasa J.M."/>
            <person name="Sanchez-Garcia M."/>
            <person name="Camarero S."/>
            <person name="Miyauchi S."/>
            <person name="Serrano A."/>
            <person name="Linde D."/>
            <person name="Babiker R."/>
            <person name="Drula E."/>
            <person name="Ayuso-Fernandez I."/>
            <person name="Pacheco R."/>
            <person name="Padilla G."/>
            <person name="Ferreira P."/>
            <person name="Barriuso J."/>
            <person name="Kellner H."/>
            <person name="Castanera R."/>
            <person name="Alfaro M."/>
            <person name="Ramirez L."/>
            <person name="Pisabarro A.G."/>
            <person name="Kuo A."/>
            <person name="Tritt A."/>
            <person name="Lipzen A."/>
            <person name="He G."/>
            <person name="Yan M."/>
            <person name="Ng V."/>
            <person name="Cullen D."/>
            <person name="Martin F."/>
            <person name="Rosso M.-N."/>
            <person name="Henrissat B."/>
            <person name="Hibbett D."/>
            <person name="Martinez A.T."/>
            <person name="Grigoriev I.V."/>
        </authorList>
    </citation>
    <scope>NUCLEOTIDE SEQUENCE</scope>
    <source>
        <strain evidence="1">MF-IS2</strain>
    </source>
</reference>
<evidence type="ECO:0000313" key="1">
    <source>
        <dbReference type="EMBL" id="KAF9440381.1"/>
    </source>
</evidence>
<dbReference type="PANTHER" id="PTHR24559">
    <property type="entry name" value="TRANSPOSON TY3-I GAG-POL POLYPROTEIN"/>
    <property type="match status" value="1"/>
</dbReference>
<accession>A0A9P5WYV2</accession>
<protein>
    <submittedName>
        <fullName evidence="1">Uncharacterized protein</fullName>
    </submittedName>
</protein>
<feature type="non-terminal residue" evidence="1">
    <location>
        <position position="116"/>
    </location>
</feature>
<comment type="caution">
    <text evidence="1">The sequence shown here is derived from an EMBL/GenBank/DDBJ whole genome shotgun (WGS) entry which is preliminary data.</text>
</comment>
<name>A0A9P5WYV2_9AGAR</name>
<organism evidence="1 2">
    <name type="scientific">Macrolepiota fuliginosa MF-IS2</name>
    <dbReference type="NCBI Taxonomy" id="1400762"/>
    <lineage>
        <taxon>Eukaryota</taxon>
        <taxon>Fungi</taxon>
        <taxon>Dikarya</taxon>
        <taxon>Basidiomycota</taxon>
        <taxon>Agaricomycotina</taxon>
        <taxon>Agaricomycetes</taxon>
        <taxon>Agaricomycetidae</taxon>
        <taxon>Agaricales</taxon>
        <taxon>Agaricineae</taxon>
        <taxon>Agaricaceae</taxon>
        <taxon>Macrolepiota</taxon>
    </lineage>
</organism>
<dbReference type="Proteomes" id="UP000807342">
    <property type="component" value="Unassembled WGS sequence"/>
</dbReference>
<dbReference type="InterPro" id="IPR053134">
    <property type="entry name" value="RNA-dir_DNA_polymerase"/>
</dbReference>
<keyword evidence="2" id="KW-1185">Reference proteome</keyword>
<sequence>DLFPKTLPHVNTLPEDIHHHILVTAAEKICVTHEYSCPCKWWEAWKKLIEEHLKAGHIHPSSSPFASPSFLIAKFDPNAAPHWVTDYCCPNAFTILDRFPLPCIDNILSDYTKGKI</sequence>
<dbReference type="AlphaFoldDB" id="A0A9P5WYV2"/>
<proteinExistence type="predicted"/>
<dbReference type="OrthoDB" id="2369050at2759"/>
<dbReference type="Gene3D" id="3.10.10.10">
    <property type="entry name" value="HIV Type 1 Reverse Transcriptase, subunit A, domain 1"/>
    <property type="match status" value="1"/>
</dbReference>
<gene>
    <name evidence="1" type="ORF">P691DRAFT_613280</name>
</gene>